<keyword evidence="2" id="KW-1133">Transmembrane helix</keyword>
<evidence type="ECO:0000256" key="2">
    <source>
        <dbReference type="SAM" id="Phobius"/>
    </source>
</evidence>
<accession>A0A0B9A4G8</accession>
<evidence type="ECO:0000313" key="6">
    <source>
        <dbReference type="Proteomes" id="UP000075950"/>
    </source>
</evidence>
<dbReference type="RefSeq" id="WP_039207124.1">
    <property type="nucleotide sequence ID" value="NZ_CP014869.1"/>
</dbReference>
<dbReference type="EMBL" id="JTJZ01000014">
    <property type="protein sequence ID" value="KHS53606.1"/>
    <property type="molecule type" value="Genomic_DNA"/>
</dbReference>
<feature type="transmembrane region" description="Helical" evidence="2">
    <location>
        <begin position="27"/>
        <end position="45"/>
    </location>
</feature>
<proteinExistence type="predicted"/>
<gene>
    <name evidence="3" type="ORF">A2T55_06285</name>
    <name evidence="4" type="ORF">AE0388_0681</name>
</gene>
<evidence type="ECO:0000313" key="5">
    <source>
        <dbReference type="Proteomes" id="UP000031488"/>
    </source>
</evidence>
<feature type="transmembrane region" description="Helical" evidence="2">
    <location>
        <begin position="82"/>
        <end position="104"/>
    </location>
</feature>
<reference evidence="3" key="3">
    <citation type="submission" date="2016-03" db="EMBL/GenBank/DDBJ databases">
        <authorList>
            <person name="Zhu Y."/>
            <person name="Sun C."/>
        </authorList>
    </citation>
    <scope>NUCLEOTIDE SEQUENCE</scope>
    <source>
        <strain evidence="3">BS258</strain>
    </source>
</reference>
<dbReference type="EMBL" id="CP014869">
    <property type="protein sequence ID" value="AMT93437.1"/>
    <property type="molecule type" value="Genomic_DNA"/>
</dbReference>
<dbReference type="Proteomes" id="UP000075950">
    <property type="component" value="Chromosome"/>
</dbReference>
<keyword evidence="2" id="KW-0472">Membrane</keyword>
<evidence type="ECO:0000313" key="4">
    <source>
        <dbReference type="EMBL" id="KHS53606.1"/>
    </source>
</evidence>
<feature type="region of interest" description="Disordered" evidence="1">
    <location>
        <begin position="1"/>
        <end position="20"/>
    </location>
</feature>
<protein>
    <submittedName>
        <fullName evidence="4">Uncharacterized protein</fullName>
    </submittedName>
</protein>
<evidence type="ECO:0000256" key="1">
    <source>
        <dbReference type="SAM" id="MobiDB-lite"/>
    </source>
</evidence>
<sequence>MTSPQNTEEKKAPTPEEEAQAAPARHGLVLILLILASVLTFTYQLPFKLAAIGFAIAAVVWSVKYIVAVVKTKQRRNMSLGILGGLLSVYLIFSTMSSVILWPVQSKYEECLRDAITQQAQLSCTSEYQSGLGDWFKQVTGQDLDLPGTN</sequence>
<keyword evidence="5" id="KW-1185">Reference proteome</keyword>
<reference evidence="4 5" key="1">
    <citation type="submission" date="2014-11" db="EMBL/GenBank/DDBJ databases">
        <title>Draft Genome Sequence of Brevibacterium linens AE038-8.</title>
        <authorList>
            <person name="Maizel D."/>
            <person name="Utturkar S.M."/>
            <person name="Brown S.D."/>
            <person name="Ferrero M."/>
            <person name="Rosen B.P."/>
        </authorList>
    </citation>
    <scope>NUCLEOTIDE SEQUENCE [LARGE SCALE GENOMIC DNA]</scope>
    <source>
        <strain evidence="4 5">AE038-8</strain>
    </source>
</reference>
<dbReference type="PATRIC" id="fig|1703.6.peg.564"/>
<name>A0A0B9A4G8_BRELN</name>
<keyword evidence="2" id="KW-0812">Transmembrane</keyword>
<dbReference type="AlphaFoldDB" id="A0A0B9A4G8"/>
<organism evidence="4 5">
    <name type="scientific">Brevibacterium linens</name>
    <dbReference type="NCBI Taxonomy" id="1703"/>
    <lineage>
        <taxon>Bacteria</taxon>
        <taxon>Bacillati</taxon>
        <taxon>Actinomycetota</taxon>
        <taxon>Actinomycetes</taxon>
        <taxon>Micrococcales</taxon>
        <taxon>Brevibacteriaceae</taxon>
        <taxon>Brevibacterium</taxon>
    </lineage>
</organism>
<dbReference type="KEGG" id="bly:A2T55_06285"/>
<dbReference type="STRING" id="1703.BLSMQ_1296"/>
<reference evidence="6" key="2">
    <citation type="submission" date="2016-03" db="EMBL/GenBank/DDBJ databases">
        <authorList>
            <person name="Ploux O."/>
        </authorList>
    </citation>
    <scope>NUCLEOTIDE SEQUENCE [LARGE SCALE GENOMIC DNA]</scope>
    <source>
        <strain evidence="6">BS258</strain>
    </source>
</reference>
<feature type="transmembrane region" description="Helical" evidence="2">
    <location>
        <begin position="51"/>
        <end position="70"/>
    </location>
</feature>
<dbReference type="OrthoDB" id="4804682at2"/>
<accession>A0A142NKX5</accession>
<dbReference type="Proteomes" id="UP000031488">
    <property type="component" value="Unassembled WGS sequence"/>
</dbReference>
<evidence type="ECO:0000313" key="3">
    <source>
        <dbReference type="EMBL" id="AMT93437.1"/>
    </source>
</evidence>